<dbReference type="PROSITE" id="PS50297">
    <property type="entry name" value="ANK_REP_REGION"/>
    <property type="match status" value="3"/>
</dbReference>
<evidence type="ECO:0000256" key="2">
    <source>
        <dbReference type="ARBA" id="ARBA00023043"/>
    </source>
</evidence>
<dbReference type="PROSITE" id="PS50088">
    <property type="entry name" value="ANK_REPEAT"/>
    <property type="match status" value="3"/>
</dbReference>
<proteinExistence type="predicted"/>
<comment type="caution">
    <text evidence="6">The sequence shown here is derived from an EMBL/GenBank/DDBJ whole genome shotgun (WGS) entry which is preliminary data.</text>
</comment>
<dbReference type="EMBL" id="CAXKWB010009463">
    <property type="protein sequence ID" value="CAL4094831.1"/>
    <property type="molecule type" value="Genomic_DNA"/>
</dbReference>
<organism evidence="6 7">
    <name type="scientific">Meganyctiphanes norvegica</name>
    <name type="common">Northern krill</name>
    <name type="synonym">Thysanopoda norvegica</name>
    <dbReference type="NCBI Taxonomy" id="48144"/>
    <lineage>
        <taxon>Eukaryota</taxon>
        <taxon>Metazoa</taxon>
        <taxon>Ecdysozoa</taxon>
        <taxon>Arthropoda</taxon>
        <taxon>Crustacea</taxon>
        <taxon>Multicrustacea</taxon>
        <taxon>Malacostraca</taxon>
        <taxon>Eumalacostraca</taxon>
        <taxon>Eucarida</taxon>
        <taxon>Euphausiacea</taxon>
        <taxon>Euphausiidae</taxon>
        <taxon>Meganyctiphanes</taxon>
    </lineage>
</organism>
<dbReference type="InterPro" id="IPR036770">
    <property type="entry name" value="Ankyrin_rpt-contain_sf"/>
</dbReference>
<evidence type="ECO:0000256" key="5">
    <source>
        <dbReference type="SAM" id="SignalP"/>
    </source>
</evidence>
<evidence type="ECO:0000313" key="6">
    <source>
        <dbReference type="EMBL" id="CAL4094831.1"/>
    </source>
</evidence>
<keyword evidence="1" id="KW-0677">Repeat</keyword>
<feature type="compositionally biased region" description="Low complexity" evidence="4">
    <location>
        <begin position="239"/>
        <end position="254"/>
    </location>
</feature>
<name>A0AAV2QNR6_MEGNR</name>
<dbReference type="InterPro" id="IPR002110">
    <property type="entry name" value="Ankyrin_rpt"/>
</dbReference>
<sequence length="261" mass="27606">MGKLTVMCVAALVRAVFATNGLDLWNAAKLGDLDSVNNILARGTDPNWRNPDRPNETALHIASGENNLAVVKALLAGGADIDALNESGRTPIKYAVFEGYLDIVKTLIAANANLGISTNNKGWGEGYTALHIAARRNKPDVAKLLLEAGSDNRKQDIDGDTPGDVARKYRHPKFANMIDNYVYIPAHTASTTSVPTIKPSTNLTLLTASSTSAPIIKPSTNITLHTTSATSAPTIKPSTNITHHTASTTSAPTIKPSTSLT</sequence>
<dbReference type="AlphaFoldDB" id="A0AAV2QNR6"/>
<dbReference type="SUPFAM" id="SSF48403">
    <property type="entry name" value="Ankyrin repeat"/>
    <property type="match status" value="1"/>
</dbReference>
<feature type="repeat" description="ANK" evidence="3">
    <location>
        <begin position="87"/>
        <end position="119"/>
    </location>
</feature>
<feature type="chain" id="PRO_5043517093" evidence="5">
    <location>
        <begin position="19"/>
        <end position="261"/>
    </location>
</feature>
<dbReference type="PANTHER" id="PTHR24171">
    <property type="entry name" value="ANKYRIN REPEAT DOMAIN-CONTAINING PROTEIN 39-RELATED"/>
    <property type="match status" value="1"/>
</dbReference>
<dbReference type="Proteomes" id="UP001497623">
    <property type="component" value="Unassembled WGS sequence"/>
</dbReference>
<evidence type="ECO:0000256" key="3">
    <source>
        <dbReference type="PROSITE-ProRule" id="PRU00023"/>
    </source>
</evidence>
<feature type="non-terminal residue" evidence="6">
    <location>
        <position position="261"/>
    </location>
</feature>
<evidence type="ECO:0000256" key="1">
    <source>
        <dbReference type="ARBA" id="ARBA00022737"/>
    </source>
</evidence>
<feature type="region of interest" description="Disordered" evidence="4">
    <location>
        <begin position="230"/>
        <end position="261"/>
    </location>
</feature>
<feature type="repeat" description="ANK" evidence="3">
    <location>
        <begin position="54"/>
        <end position="86"/>
    </location>
</feature>
<dbReference type="SMART" id="SM00248">
    <property type="entry name" value="ANK"/>
    <property type="match status" value="4"/>
</dbReference>
<dbReference type="Gene3D" id="1.25.40.20">
    <property type="entry name" value="Ankyrin repeat-containing domain"/>
    <property type="match status" value="1"/>
</dbReference>
<keyword evidence="5" id="KW-0732">Signal</keyword>
<evidence type="ECO:0000313" key="7">
    <source>
        <dbReference type="Proteomes" id="UP001497623"/>
    </source>
</evidence>
<dbReference type="Pfam" id="PF12796">
    <property type="entry name" value="Ank_2"/>
    <property type="match status" value="1"/>
</dbReference>
<keyword evidence="2 3" id="KW-0040">ANK repeat</keyword>
<evidence type="ECO:0000256" key="4">
    <source>
        <dbReference type="SAM" id="MobiDB-lite"/>
    </source>
</evidence>
<feature type="repeat" description="ANK" evidence="3">
    <location>
        <begin position="125"/>
        <end position="157"/>
    </location>
</feature>
<feature type="signal peptide" evidence="5">
    <location>
        <begin position="1"/>
        <end position="18"/>
    </location>
</feature>
<accession>A0AAV2QNR6</accession>
<dbReference type="Pfam" id="PF13857">
    <property type="entry name" value="Ank_5"/>
    <property type="match status" value="1"/>
</dbReference>
<reference evidence="6 7" key="1">
    <citation type="submission" date="2024-05" db="EMBL/GenBank/DDBJ databases">
        <authorList>
            <person name="Wallberg A."/>
        </authorList>
    </citation>
    <scope>NUCLEOTIDE SEQUENCE [LARGE SCALE GENOMIC DNA]</scope>
</reference>
<gene>
    <name evidence="6" type="ORF">MNOR_LOCUS15249</name>
</gene>
<keyword evidence="7" id="KW-1185">Reference proteome</keyword>
<protein>
    <submittedName>
        <fullName evidence="6">Uncharacterized protein</fullName>
    </submittedName>
</protein>